<sequence>MKILRGVWFRDNAGTLEPLDDNVIIDRLESQYLELTSSGAGSLDDSNFQKAGEPEGRKYTPKPRNLHYTASAPVLYTVNDLATEEVSCVYNSLDAQAYVLTENVTPDHKRRIRELPYFFPYHIIYLGSLMPSLRK</sequence>
<name>A0A183BDH8_9TREM</name>
<reference evidence="2 3" key="2">
    <citation type="submission" date="2018-11" db="EMBL/GenBank/DDBJ databases">
        <authorList>
            <consortium name="Pathogen Informatics"/>
        </authorList>
    </citation>
    <scope>NUCLEOTIDE SEQUENCE [LARGE SCALE GENOMIC DNA]</scope>
    <source>
        <strain evidence="2 3">Egypt</strain>
    </source>
</reference>
<evidence type="ECO:0000313" key="2">
    <source>
        <dbReference type="EMBL" id="VDP94553.1"/>
    </source>
</evidence>
<evidence type="ECO:0000313" key="3">
    <source>
        <dbReference type="Proteomes" id="UP000272942"/>
    </source>
</evidence>
<proteinExistence type="predicted"/>
<organism evidence="4">
    <name type="scientific">Echinostoma caproni</name>
    <dbReference type="NCBI Taxonomy" id="27848"/>
    <lineage>
        <taxon>Eukaryota</taxon>
        <taxon>Metazoa</taxon>
        <taxon>Spiralia</taxon>
        <taxon>Lophotrochozoa</taxon>
        <taxon>Platyhelminthes</taxon>
        <taxon>Trematoda</taxon>
        <taxon>Digenea</taxon>
        <taxon>Plagiorchiida</taxon>
        <taxon>Echinostomata</taxon>
        <taxon>Echinostomatoidea</taxon>
        <taxon>Echinostomatidae</taxon>
        <taxon>Echinostoma</taxon>
    </lineage>
</organism>
<dbReference type="AlphaFoldDB" id="A0A183BDH8"/>
<dbReference type="EMBL" id="UZAN01068314">
    <property type="protein sequence ID" value="VDP94553.1"/>
    <property type="molecule type" value="Genomic_DNA"/>
</dbReference>
<feature type="compositionally biased region" description="Polar residues" evidence="1">
    <location>
        <begin position="38"/>
        <end position="49"/>
    </location>
</feature>
<protein>
    <submittedName>
        <fullName evidence="4">BAH domain-containing protein</fullName>
    </submittedName>
</protein>
<accession>A0A183BDH8</accession>
<dbReference type="WBParaSite" id="ECPE_0001730801-mRNA-1">
    <property type="protein sequence ID" value="ECPE_0001730801-mRNA-1"/>
    <property type="gene ID" value="ECPE_0001730801"/>
</dbReference>
<dbReference type="Proteomes" id="UP000272942">
    <property type="component" value="Unassembled WGS sequence"/>
</dbReference>
<reference evidence="4" key="1">
    <citation type="submission" date="2016-06" db="UniProtKB">
        <authorList>
            <consortium name="WormBaseParasite"/>
        </authorList>
    </citation>
    <scope>IDENTIFICATION</scope>
</reference>
<feature type="region of interest" description="Disordered" evidence="1">
    <location>
        <begin position="38"/>
        <end position="64"/>
    </location>
</feature>
<evidence type="ECO:0000313" key="4">
    <source>
        <dbReference type="WBParaSite" id="ECPE_0001730801-mRNA-1"/>
    </source>
</evidence>
<evidence type="ECO:0000256" key="1">
    <source>
        <dbReference type="SAM" id="MobiDB-lite"/>
    </source>
</evidence>
<gene>
    <name evidence="2" type="ORF">ECPE_LOCUS17264</name>
</gene>
<keyword evidence="3" id="KW-1185">Reference proteome</keyword>